<dbReference type="VEuPathDB" id="FungiDB:I7I51_03482"/>
<dbReference type="AlphaFoldDB" id="A0A8A1M5I8"/>
<sequence length="233" mass="26213">MGVICTITECLWKVIKSENSSGSKSEGMEEERVALDKAKMSRGIETLDKFVTEDEMIYAFSPITMVSLGGYLAVSHFQNPSTTEDIDVIIDPELQLAMVKVGRDLGFGEKWMNDSVALFVSKSACESIFEDAEKQNIILWSGENIRILAAPLEWGLETKLRRLSTKPHHLKAITDVEDVLVILNTLIDQNEGPLERDTIRKLNRNGFDVAIAHSVLDRVAKTYQERYGNNPFF</sequence>
<evidence type="ECO:0000313" key="2">
    <source>
        <dbReference type="Proteomes" id="UP000663671"/>
    </source>
</evidence>
<reference evidence="1" key="1">
    <citation type="submission" date="2021-01" db="EMBL/GenBank/DDBJ databases">
        <title>Chromosome-level genome assembly of a human fungal pathogen reveals clustering of transcriptionally co-regulated genes.</title>
        <authorList>
            <person name="Voorhies M."/>
            <person name="Cohen S."/>
            <person name="Shea T.P."/>
            <person name="Petrus S."/>
            <person name="Munoz J.F."/>
            <person name="Poplawski S."/>
            <person name="Goldman W.E."/>
            <person name="Michael T."/>
            <person name="Cuomo C.A."/>
            <person name="Sil A."/>
            <person name="Beyhan S."/>
        </authorList>
    </citation>
    <scope>NUCLEOTIDE SEQUENCE</scope>
    <source>
        <strain evidence="1">WU24</strain>
    </source>
</reference>
<evidence type="ECO:0000313" key="1">
    <source>
        <dbReference type="EMBL" id="QSS61309.1"/>
    </source>
</evidence>
<name>A0A8A1M5I8_AJECA</name>
<protein>
    <submittedName>
        <fullName evidence="1">Uncharacterized protein</fullName>
    </submittedName>
</protein>
<accession>A0A8A1M5I8</accession>
<gene>
    <name evidence="1" type="ORF">I7I51_03482</name>
</gene>
<proteinExistence type="predicted"/>
<dbReference type="EMBL" id="CP069111">
    <property type="protein sequence ID" value="QSS61309.1"/>
    <property type="molecule type" value="Genomic_DNA"/>
</dbReference>
<dbReference type="OrthoDB" id="3348320at2759"/>
<dbReference type="Proteomes" id="UP000663671">
    <property type="component" value="Chromosome 5"/>
</dbReference>
<organism evidence="1 2">
    <name type="scientific">Ajellomyces capsulatus</name>
    <name type="common">Darling's disease fungus</name>
    <name type="synonym">Histoplasma capsulatum</name>
    <dbReference type="NCBI Taxonomy" id="5037"/>
    <lineage>
        <taxon>Eukaryota</taxon>
        <taxon>Fungi</taxon>
        <taxon>Dikarya</taxon>
        <taxon>Ascomycota</taxon>
        <taxon>Pezizomycotina</taxon>
        <taxon>Eurotiomycetes</taxon>
        <taxon>Eurotiomycetidae</taxon>
        <taxon>Onygenales</taxon>
        <taxon>Ajellomycetaceae</taxon>
        <taxon>Histoplasma</taxon>
    </lineage>
</organism>